<comment type="caution">
    <text evidence="4">The sequence shown here is derived from an EMBL/GenBank/DDBJ whole genome shotgun (WGS) entry which is preliminary data.</text>
</comment>
<evidence type="ECO:0000313" key="4">
    <source>
        <dbReference type="EMBL" id="MBM7591460.1"/>
    </source>
</evidence>
<sequence length="446" mass="50401">MRLKAEHTQKLKGIIVQFGFTIAGLLILIQATAAWQTREHWMVLFTYTLLTLIFSFAPMRTLNSTITLNNAVIFTGILLYGAWVGVWTALIETLIIAFLVRFHLIKALANTGQLLLTIWLVDFMQRVLIEYHVNSMISDMILAVVYWLVNIVLCAIGISYYFKLAWFSTVKNLAKGTTLIYLILMLTGAIAVRLVEGYGLLALLPIIAVIAAFNGVVRQYFKGLDNLKAKVDEIKALNRSFLTAMAASIDAKDQYTSGHSQRVAHWAKEIAVLLELPPEKIEEVYFGGILHDIGKIGIEDEILNKDGKLTPEEFNRIKQHTVIGYEILKQAGVFQNLLPAIRSHHERIDGRGYPDRLRGENIPLMARILAISDAFDAMVSNRPYREGVPVAEALCRIEEGYGSQFDEEIAKLFVKYIRELPPEKLKAYIRQGEQTEKEEFLEKALS</sequence>
<dbReference type="SMART" id="SM00471">
    <property type="entry name" value="HDc"/>
    <property type="match status" value="1"/>
</dbReference>
<feature type="transmembrane region" description="Helical" evidence="1">
    <location>
        <begin position="41"/>
        <end position="59"/>
    </location>
</feature>
<dbReference type="NCBIfam" id="TIGR00277">
    <property type="entry name" value="HDIG"/>
    <property type="match status" value="1"/>
</dbReference>
<dbReference type="InterPro" id="IPR003607">
    <property type="entry name" value="HD/PDEase_dom"/>
</dbReference>
<dbReference type="AlphaFoldDB" id="A0A938Y578"/>
<protein>
    <submittedName>
        <fullName evidence="4">Nucleotidyltransferase with HDIG domain</fullName>
    </submittedName>
</protein>
<dbReference type="Proteomes" id="UP000717624">
    <property type="component" value="Unassembled WGS sequence"/>
</dbReference>
<feature type="transmembrane region" description="Helical" evidence="1">
    <location>
        <begin position="14"/>
        <end position="34"/>
    </location>
</feature>
<name>A0A938Y578_9BACL</name>
<feature type="transmembrane region" description="Helical" evidence="1">
    <location>
        <begin position="173"/>
        <end position="192"/>
    </location>
</feature>
<feature type="domain" description="HD-GYP" evidence="3">
    <location>
        <begin position="234"/>
        <end position="429"/>
    </location>
</feature>
<evidence type="ECO:0000259" key="3">
    <source>
        <dbReference type="PROSITE" id="PS51832"/>
    </source>
</evidence>
<evidence type="ECO:0000256" key="1">
    <source>
        <dbReference type="SAM" id="Phobius"/>
    </source>
</evidence>
<keyword evidence="1" id="KW-0472">Membrane</keyword>
<accession>A0A938Y578</accession>
<feature type="domain" description="HD" evidence="2">
    <location>
        <begin position="256"/>
        <end position="378"/>
    </location>
</feature>
<dbReference type="EMBL" id="JAFBEB010000012">
    <property type="protein sequence ID" value="MBM7591460.1"/>
    <property type="molecule type" value="Genomic_DNA"/>
</dbReference>
<dbReference type="PANTHER" id="PTHR43155">
    <property type="entry name" value="CYCLIC DI-GMP PHOSPHODIESTERASE PA4108-RELATED"/>
    <property type="match status" value="1"/>
</dbReference>
<feature type="transmembrane region" description="Helical" evidence="1">
    <location>
        <begin position="140"/>
        <end position="161"/>
    </location>
</feature>
<evidence type="ECO:0000259" key="2">
    <source>
        <dbReference type="PROSITE" id="PS51831"/>
    </source>
</evidence>
<keyword evidence="1" id="KW-0812">Transmembrane</keyword>
<dbReference type="PROSITE" id="PS51831">
    <property type="entry name" value="HD"/>
    <property type="match status" value="1"/>
</dbReference>
<dbReference type="InterPro" id="IPR006674">
    <property type="entry name" value="HD_domain"/>
</dbReference>
<organism evidence="4 5">
    <name type="scientific">Brevibacillus fulvus</name>
    <dbReference type="NCBI Taxonomy" id="1125967"/>
    <lineage>
        <taxon>Bacteria</taxon>
        <taxon>Bacillati</taxon>
        <taxon>Bacillota</taxon>
        <taxon>Bacilli</taxon>
        <taxon>Bacillales</taxon>
        <taxon>Paenibacillaceae</taxon>
        <taxon>Brevibacillus</taxon>
    </lineage>
</organism>
<feature type="transmembrane region" description="Helical" evidence="1">
    <location>
        <begin position="107"/>
        <end position="128"/>
    </location>
</feature>
<dbReference type="PROSITE" id="PS51832">
    <property type="entry name" value="HD_GYP"/>
    <property type="match status" value="1"/>
</dbReference>
<feature type="transmembrane region" description="Helical" evidence="1">
    <location>
        <begin position="198"/>
        <end position="217"/>
    </location>
</feature>
<proteinExistence type="predicted"/>
<dbReference type="RefSeq" id="WP_204519171.1">
    <property type="nucleotide sequence ID" value="NZ_BAABIN010000019.1"/>
</dbReference>
<gene>
    <name evidence="4" type="ORF">JOD01_003111</name>
</gene>
<keyword evidence="5" id="KW-1185">Reference proteome</keyword>
<dbReference type="Pfam" id="PF13487">
    <property type="entry name" value="HD_5"/>
    <property type="match status" value="1"/>
</dbReference>
<reference evidence="4" key="1">
    <citation type="submission" date="2021-01" db="EMBL/GenBank/DDBJ databases">
        <title>Genomic Encyclopedia of Type Strains, Phase IV (KMG-IV): sequencing the most valuable type-strain genomes for metagenomic binning, comparative biology and taxonomic classification.</title>
        <authorList>
            <person name="Goeker M."/>
        </authorList>
    </citation>
    <scope>NUCLEOTIDE SEQUENCE</scope>
    <source>
        <strain evidence="4">DSM 25523</strain>
    </source>
</reference>
<dbReference type="PANTHER" id="PTHR43155:SF2">
    <property type="entry name" value="CYCLIC DI-GMP PHOSPHODIESTERASE PA4108"/>
    <property type="match status" value="1"/>
</dbReference>
<dbReference type="SUPFAM" id="SSF109604">
    <property type="entry name" value="HD-domain/PDEase-like"/>
    <property type="match status" value="1"/>
</dbReference>
<dbReference type="Gene3D" id="1.10.3210.10">
    <property type="entry name" value="Hypothetical protein af1432"/>
    <property type="match status" value="1"/>
</dbReference>
<keyword evidence="1" id="KW-1133">Transmembrane helix</keyword>
<feature type="transmembrane region" description="Helical" evidence="1">
    <location>
        <begin position="71"/>
        <end position="100"/>
    </location>
</feature>
<dbReference type="InterPro" id="IPR006675">
    <property type="entry name" value="HDIG_dom"/>
</dbReference>
<dbReference type="CDD" id="cd00077">
    <property type="entry name" value="HDc"/>
    <property type="match status" value="1"/>
</dbReference>
<evidence type="ECO:0000313" key="5">
    <source>
        <dbReference type="Proteomes" id="UP000717624"/>
    </source>
</evidence>
<dbReference type="InterPro" id="IPR037522">
    <property type="entry name" value="HD_GYP_dom"/>
</dbReference>